<gene>
    <name evidence="6" type="ORF">JMN32_08140</name>
</gene>
<dbReference type="InterPro" id="IPR000835">
    <property type="entry name" value="HTH_MarR-typ"/>
</dbReference>
<dbReference type="InterPro" id="IPR036390">
    <property type="entry name" value="WH_DNA-bd_sf"/>
</dbReference>
<protein>
    <recommendedName>
        <fullName evidence="4">HTH-type transcriptional regulator</fullName>
    </recommendedName>
</protein>
<keyword evidence="2 4" id="KW-0238">DNA-binding</keyword>
<keyword evidence="1 4" id="KW-0805">Transcription regulation</keyword>
<sequence length="166" mass="19059">MKYQEAKDKFILAWGSLGSSWGISRTMAQIHALLLISTTPLSTEDIMEELQISRGNANQNIRALMDWGLVEKQLKTGERKEYFVAGKDVWELAKQVAKERKKRELEPILKVLNQVQGVNGNTKEVKEFKEVTKNISDFAEQAESTLNLFINSKQNWLYKILSKIRS</sequence>
<dbReference type="PANTHER" id="PTHR38465:SF1">
    <property type="entry name" value="HTH-TYPE TRANSCRIPTIONAL REGULATOR MJ1563-RELATED"/>
    <property type="match status" value="1"/>
</dbReference>
<proteinExistence type="inferred from homology"/>
<dbReference type="InterPro" id="IPR052362">
    <property type="entry name" value="HTH-GbsR_regulator"/>
</dbReference>
<evidence type="ECO:0000256" key="3">
    <source>
        <dbReference type="ARBA" id="ARBA00023163"/>
    </source>
</evidence>
<dbReference type="SUPFAM" id="SSF46785">
    <property type="entry name" value="Winged helix' DNA-binding domain"/>
    <property type="match status" value="1"/>
</dbReference>
<dbReference type="CDD" id="cd00090">
    <property type="entry name" value="HTH_ARSR"/>
    <property type="match status" value="1"/>
</dbReference>
<comment type="similarity">
    <text evidence="4">Belongs to the GbsR family.</text>
</comment>
<name>A0A937FUQ2_9BACT</name>
<evidence type="ECO:0000313" key="7">
    <source>
        <dbReference type="Proteomes" id="UP000614216"/>
    </source>
</evidence>
<evidence type="ECO:0000256" key="1">
    <source>
        <dbReference type="ARBA" id="ARBA00023015"/>
    </source>
</evidence>
<dbReference type="InterPro" id="IPR026282">
    <property type="entry name" value="MJ1563"/>
</dbReference>
<dbReference type="Gene3D" id="1.10.10.10">
    <property type="entry name" value="Winged helix-like DNA-binding domain superfamily/Winged helix DNA-binding domain"/>
    <property type="match status" value="1"/>
</dbReference>
<organism evidence="6 7">
    <name type="scientific">Fulvivirga marina</name>
    <dbReference type="NCBI Taxonomy" id="2494733"/>
    <lineage>
        <taxon>Bacteria</taxon>
        <taxon>Pseudomonadati</taxon>
        <taxon>Bacteroidota</taxon>
        <taxon>Cytophagia</taxon>
        <taxon>Cytophagales</taxon>
        <taxon>Fulvivirgaceae</taxon>
        <taxon>Fulvivirga</taxon>
    </lineage>
</organism>
<dbReference type="Pfam" id="PF12802">
    <property type="entry name" value="MarR_2"/>
    <property type="match status" value="1"/>
</dbReference>
<dbReference type="EMBL" id="JAEUGD010000023">
    <property type="protein sequence ID" value="MBL6446274.1"/>
    <property type="molecule type" value="Genomic_DNA"/>
</dbReference>
<dbReference type="RefSeq" id="WP_202855811.1">
    <property type="nucleotide sequence ID" value="NZ_JAEUGD010000023.1"/>
</dbReference>
<keyword evidence="7" id="KW-1185">Reference proteome</keyword>
<evidence type="ECO:0000259" key="5">
    <source>
        <dbReference type="Pfam" id="PF12802"/>
    </source>
</evidence>
<evidence type="ECO:0000256" key="2">
    <source>
        <dbReference type="ARBA" id="ARBA00023125"/>
    </source>
</evidence>
<keyword evidence="3 4" id="KW-0804">Transcription</keyword>
<dbReference type="PANTHER" id="PTHR38465">
    <property type="entry name" value="HTH-TYPE TRANSCRIPTIONAL REGULATOR MJ1563-RELATED"/>
    <property type="match status" value="1"/>
</dbReference>
<dbReference type="InterPro" id="IPR036388">
    <property type="entry name" value="WH-like_DNA-bd_sf"/>
</dbReference>
<dbReference type="AlphaFoldDB" id="A0A937FUQ2"/>
<evidence type="ECO:0000256" key="4">
    <source>
        <dbReference type="PIRNR" id="PIRNR006707"/>
    </source>
</evidence>
<dbReference type="GO" id="GO:0003700">
    <property type="term" value="F:DNA-binding transcription factor activity"/>
    <property type="evidence" value="ECO:0007669"/>
    <property type="project" value="InterPro"/>
</dbReference>
<reference evidence="6" key="1">
    <citation type="submission" date="2021-01" db="EMBL/GenBank/DDBJ databases">
        <title>Fulvivirga kasyanovii gen. nov., sp nov., a novel member of the phylum Bacteroidetes isolated from seawater in a mussel farm.</title>
        <authorList>
            <person name="Zhao L.-H."/>
            <person name="Wang Z.-J."/>
        </authorList>
    </citation>
    <scope>NUCLEOTIDE SEQUENCE</scope>
    <source>
        <strain evidence="6">29W222</strain>
    </source>
</reference>
<dbReference type="InterPro" id="IPR011991">
    <property type="entry name" value="ArsR-like_HTH"/>
</dbReference>
<dbReference type="GO" id="GO:0003677">
    <property type="term" value="F:DNA binding"/>
    <property type="evidence" value="ECO:0007669"/>
    <property type="project" value="UniProtKB-UniRule"/>
</dbReference>
<feature type="domain" description="HTH marR-type" evidence="5">
    <location>
        <begin position="22"/>
        <end position="73"/>
    </location>
</feature>
<accession>A0A937FUQ2</accession>
<dbReference type="PIRSF" id="PIRSF006707">
    <property type="entry name" value="MJ1563"/>
    <property type="match status" value="1"/>
</dbReference>
<comment type="caution">
    <text evidence="6">The sequence shown here is derived from an EMBL/GenBank/DDBJ whole genome shotgun (WGS) entry which is preliminary data.</text>
</comment>
<dbReference type="Proteomes" id="UP000614216">
    <property type="component" value="Unassembled WGS sequence"/>
</dbReference>
<evidence type="ECO:0000313" key="6">
    <source>
        <dbReference type="EMBL" id="MBL6446274.1"/>
    </source>
</evidence>